<protein>
    <submittedName>
        <fullName evidence="1">Uncharacterized protein</fullName>
    </submittedName>
</protein>
<accession>A0A7X5QSK5</accession>
<organism evidence="1 2">
    <name type="scientific">Luteibacter yeojuensis</name>
    <dbReference type="NCBI Taxonomy" id="345309"/>
    <lineage>
        <taxon>Bacteria</taxon>
        <taxon>Pseudomonadati</taxon>
        <taxon>Pseudomonadota</taxon>
        <taxon>Gammaproteobacteria</taxon>
        <taxon>Lysobacterales</taxon>
        <taxon>Rhodanobacteraceae</taxon>
        <taxon>Luteibacter</taxon>
    </lineage>
</organism>
<dbReference type="RefSeq" id="WP_166698245.1">
    <property type="nucleotide sequence ID" value="NZ_JAAQTL010000001.1"/>
</dbReference>
<dbReference type="Proteomes" id="UP000518878">
    <property type="component" value="Unassembled WGS sequence"/>
</dbReference>
<dbReference type="AlphaFoldDB" id="A0A7X5QSK5"/>
<keyword evidence="2" id="KW-1185">Reference proteome</keyword>
<proteinExistence type="predicted"/>
<evidence type="ECO:0000313" key="1">
    <source>
        <dbReference type="EMBL" id="NID14535.1"/>
    </source>
</evidence>
<reference evidence="1 2" key="1">
    <citation type="journal article" date="2006" name="Int. J. Syst. Evol. Microbiol.">
        <title>Dyella yeojuensis sp. nov., isolated from greenhouse soil in Korea.</title>
        <authorList>
            <person name="Kim B.Y."/>
            <person name="Weon H.Y."/>
            <person name="Lee K.H."/>
            <person name="Seok S.J."/>
            <person name="Kwon S.W."/>
            <person name="Go S.J."/>
            <person name="Stackebrandt E."/>
        </authorList>
    </citation>
    <scope>NUCLEOTIDE SEQUENCE [LARGE SCALE GENOMIC DNA]</scope>
    <source>
        <strain evidence="1 2">DSM 17673</strain>
    </source>
</reference>
<comment type="caution">
    <text evidence="1">The sequence shown here is derived from an EMBL/GenBank/DDBJ whole genome shotgun (WGS) entry which is preliminary data.</text>
</comment>
<sequence>MNAKLSPSHTFETAADMRKRKLVRLREEEAIADFINEMTSGNSPFDRVPIDPAIDVALDIVGNPDQPDDAKKVIPIALLDSVVMVSCPKMPNAGPDDQAYAFLINRGDDPEFPVDIIAFSEVVDFADFPGANYEMGLDLAQLGIADGQDVQYELYVGQGSDISNPYVSNVYRIRFDKRVPGNVPEFSDVYLPDEYLESGVTKAQIEADGGFKARIIAYFGHEPDDETWLVFTVIGTGDSYEFATGRIPEPAHFLDVLVPLEFFENNDIDGRVSVALKAQDVAGNQNTGLPHEVNLLIGRSPTGFQPIVVPLHDDDPLPTLIDLTDARTPPEFIVPYYDTPLPGDQVQVTIDGNYLITLPVIVGNPGDDVAVGIISTTVIEELGAGTNGQFVFTIDYVLIRDGFTIPNRFARQIRCDLRASGWGTDLLKGIVRGPNSPADDVIPPEDSTGPLTGTIPHLAEDGSEAFETNDRVTLYKVGMDGSNPVQIGASMSAVAGDDLIYPINAGALIDGTNYVRYDNFRAHPGGANNTEVSPIWPVEVTASSGLPGGGNPIGFDHWMFRDSRQRVMSAGGPIQPSMNLRRARGNASDGTRFSGVIVRIHHYANMAQGDRIVVTVHGYDNRTGTRAPAFSEALPEYTVTDIDVGGSKATAIPEDALLGNELPPFPDGEERPPATEEKRFADIIIPYDPLIRRLNADGNIGRGSIRVSFTITNGSGTGVSDAVNSLFLDVDARTAT</sequence>
<evidence type="ECO:0000313" key="2">
    <source>
        <dbReference type="Proteomes" id="UP000518878"/>
    </source>
</evidence>
<gene>
    <name evidence="1" type="ORF">HBF32_03535</name>
</gene>
<name>A0A7X5QSK5_9GAMM</name>
<dbReference type="EMBL" id="JAAQTL010000001">
    <property type="protein sequence ID" value="NID14535.1"/>
    <property type="molecule type" value="Genomic_DNA"/>
</dbReference>